<feature type="non-terminal residue" evidence="1">
    <location>
        <position position="77"/>
    </location>
</feature>
<sequence length="77" mass="8899">VISKSRHVKRASFVPTVRQTPIGRLRYRCQPLSFDKRRMGTGVSMAENHNYLGARRHGEMAKCKQTITRLFVVLELI</sequence>
<comment type="caution">
    <text evidence="1">The sequence shown here is derived from an EMBL/GenBank/DDBJ whole genome shotgun (WGS) entry which is preliminary data.</text>
</comment>
<name>A0A6V7HFE2_9HYME</name>
<organism evidence="1 2">
    <name type="scientific">Heterotrigona itama</name>
    <dbReference type="NCBI Taxonomy" id="395501"/>
    <lineage>
        <taxon>Eukaryota</taxon>
        <taxon>Metazoa</taxon>
        <taxon>Ecdysozoa</taxon>
        <taxon>Arthropoda</taxon>
        <taxon>Hexapoda</taxon>
        <taxon>Insecta</taxon>
        <taxon>Pterygota</taxon>
        <taxon>Neoptera</taxon>
        <taxon>Endopterygota</taxon>
        <taxon>Hymenoptera</taxon>
        <taxon>Apocrita</taxon>
        <taxon>Aculeata</taxon>
        <taxon>Apoidea</taxon>
        <taxon>Anthophila</taxon>
        <taxon>Apidae</taxon>
        <taxon>Heterotrigona</taxon>
    </lineage>
</organism>
<evidence type="ECO:0000313" key="2">
    <source>
        <dbReference type="Proteomes" id="UP000752696"/>
    </source>
</evidence>
<dbReference type="Proteomes" id="UP000752696">
    <property type="component" value="Unassembled WGS sequence"/>
</dbReference>
<dbReference type="AlphaFoldDB" id="A0A6V7HFE2"/>
<gene>
    <name evidence="1" type="ORF">MHI_LOCUS853026</name>
</gene>
<proteinExistence type="predicted"/>
<reference evidence="1" key="1">
    <citation type="submission" date="2020-07" db="EMBL/GenBank/DDBJ databases">
        <authorList>
            <person name="Nazaruddin N."/>
        </authorList>
    </citation>
    <scope>NUCLEOTIDE SEQUENCE</scope>
</reference>
<evidence type="ECO:0000313" key="1">
    <source>
        <dbReference type="EMBL" id="CAD1479367.1"/>
    </source>
</evidence>
<keyword evidence="2" id="KW-1185">Reference proteome</keyword>
<accession>A0A6V7HFE2</accession>
<protein>
    <submittedName>
        <fullName evidence="1">Uncharacterized protein</fullName>
    </submittedName>
</protein>
<dbReference type="EMBL" id="CAJDYZ010011346">
    <property type="protein sequence ID" value="CAD1479367.1"/>
    <property type="molecule type" value="Genomic_DNA"/>
</dbReference>